<accession>A0A395RUJ2</accession>
<sequence>MKCVIALSFFFSAALAVPQFNEAQLSAFFDSLSSLLGDGFPIGPDATQSVTDILTFSTAISGTPTEITSAVATTTDAFDNAGDFGGFDKRQAGGDLAAIIASLSALITPATTTDGFGCATDVVPVPTTIDGVPTVVSSVDAVPTTPAVVPAPPAAGPGEVGNV</sequence>
<feature type="chain" id="PRO_5017381268" evidence="1">
    <location>
        <begin position="17"/>
        <end position="163"/>
    </location>
</feature>
<keyword evidence="3" id="KW-1185">Reference proteome</keyword>
<reference evidence="2 3" key="1">
    <citation type="journal article" date="2018" name="PLoS Pathog.">
        <title>Evolution of structural diversity of trichothecenes, a family of toxins produced by plant pathogenic and entomopathogenic fungi.</title>
        <authorList>
            <person name="Proctor R.H."/>
            <person name="McCormick S.P."/>
            <person name="Kim H.S."/>
            <person name="Cardoza R.E."/>
            <person name="Stanley A.M."/>
            <person name="Lindo L."/>
            <person name="Kelly A."/>
            <person name="Brown D.W."/>
            <person name="Lee T."/>
            <person name="Vaughan M.M."/>
            <person name="Alexander N.J."/>
            <person name="Busman M."/>
            <person name="Gutierrez S."/>
        </authorList>
    </citation>
    <scope>NUCLEOTIDE SEQUENCE [LARGE SCALE GENOMIC DNA]</scope>
    <source>
        <strain evidence="2 3">NRRL 3299</strain>
    </source>
</reference>
<organism evidence="2 3">
    <name type="scientific">Fusarium sporotrichioides</name>
    <dbReference type="NCBI Taxonomy" id="5514"/>
    <lineage>
        <taxon>Eukaryota</taxon>
        <taxon>Fungi</taxon>
        <taxon>Dikarya</taxon>
        <taxon>Ascomycota</taxon>
        <taxon>Pezizomycotina</taxon>
        <taxon>Sordariomycetes</taxon>
        <taxon>Hypocreomycetidae</taxon>
        <taxon>Hypocreales</taxon>
        <taxon>Nectriaceae</taxon>
        <taxon>Fusarium</taxon>
    </lineage>
</organism>
<proteinExistence type="predicted"/>
<dbReference type="EMBL" id="PXOF01000129">
    <property type="protein sequence ID" value="RGP63512.1"/>
    <property type="molecule type" value="Genomic_DNA"/>
</dbReference>
<evidence type="ECO:0000313" key="3">
    <source>
        <dbReference type="Proteomes" id="UP000266152"/>
    </source>
</evidence>
<dbReference type="Proteomes" id="UP000266152">
    <property type="component" value="Unassembled WGS sequence"/>
</dbReference>
<keyword evidence="1" id="KW-0732">Signal</keyword>
<comment type="caution">
    <text evidence="2">The sequence shown here is derived from an EMBL/GenBank/DDBJ whole genome shotgun (WGS) entry which is preliminary data.</text>
</comment>
<name>A0A395RUJ2_FUSSP</name>
<gene>
    <name evidence="2" type="ORF">FSPOR_8565</name>
</gene>
<evidence type="ECO:0000256" key="1">
    <source>
        <dbReference type="SAM" id="SignalP"/>
    </source>
</evidence>
<protein>
    <submittedName>
        <fullName evidence="2">Uncharacterized protein</fullName>
    </submittedName>
</protein>
<dbReference type="AlphaFoldDB" id="A0A395RUJ2"/>
<feature type="signal peptide" evidence="1">
    <location>
        <begin position="1"/>
        <end position="16"/>
    </location>
</feature>
<evidence type="ECO:0000313" key="2">
    <source>
        <dbReference type="EMBL" id="RGP63512.1"/>
    </source>
</evidence>